<evidence type="ECO:0000313" key="3">
    <source>
        <dbReference type="Proteomes" id="UP001642464"/>
    </source>
</evidence>
<dbReference type="SUPFAM" id="SSF47954">
    <property type="entry name" value="Cyclin-like"/>
    <property type="match status" value="1"/>
</dbReference>
<dbReference type="InterPro" id="IPR036915">
    <property type="entry name" value="Cyclin-like_sf"/>
</dbReference>
<dbReference type="PANTHER" id="PTHR15615:SF108">
    <property type="entry name" value="PROTEIN CNPPD1"/>
    <property type="match status" value="1"/>
</dbReference>
<feature type="compositionally biased region" description="Gly residues" evidence="1">
    <location>
        <begin position="29"/>
        <end position="42"/>
    </location>
</feature>
<protein>
    <submittedName>
        <fullName evidence="2">Cyclin-U2-2 (CycU2)</fullName>
    </submittedName>
</protein>
<dbReference type="EMBL" id="CAXAMM010005794">
    <property type="protein sequence ID" value="CAK9008652.1"/>
    <property type="molecule type" value="Genomic_DNA"/>
</dbReference>
<feature type="non-terminal residue" evidence="2">
    <location>
        <position position="1"/>
    </location>
</feature>
<accession>A0ABP0J2Q5</accession>
<feature type="compositionally biased region" description="Basic and acidic residues" evidence="1">
    <location>
        <begin position="15"/>
        <end position="28"/>
    </location>
</feature>
<evidence type="ECO:0000313" key="2">
    <source>
        <dbReference type="EMBL" id="CAK9008652.1"/>
    </source>
</evidence>
<dbReference type="PANTHER" id="PTHR15615">
    <property type="match status" value="1"/>
</dbReference>
<feature type="region of interest" description="Disordered" evidence="1">
    <location>
        <begin position="77"/>
        <end position="99"/>
    </location>
</feature>
<sequence>VQTARALIAAVALAEEREGKGDEAKGDRGGQGLGRLGGGAGEGRGRMGVMREERAEAGRSFKRLSKRLSKGVKAVAEGAAKRASNRRVPSEVSELSRTRGTALKESNALNDEGVRVVANIAKELDTRLNREKGTNKDDIFSKDKVPNVSIEDYFGRLARYINVWRGHAGGSESAGIRSAVMVMIYLERMEQTSPDYVINWQNIHRLACAGFLVATKFMEDAPISNEYWAKVAGITMTEVNKLEGQFCNLCKFELFVDEEEYHKFLDQFDLPEF</sequence>
<proteinExistence type="predicted"/>
<comment type="caution">
    <text evidence="2">The sequence shown here is derived from an EMBL/GenBank/DDBJ whole genome shotgun (WGS) entry which is preliminary data.</text>
</comment>
<dbReference type="Gene3D" id="1.10.472.10">
    <property type="entry name" value="Cyclin-like"/>
    <property type="match status" value="1"/>
</dbReference>
<name>A0ABP0J2Q5_9DINO</name>
<organism evidence="2 3">
    <name type="scientific">Durusdinium trenchii</name>
    <dbReference type="NCBI Taxonomy" id="1381693"/>
    <lineage>
        <taxon>Eukaryota</taxon>
        <taxon>Sar</taxon>
        <taxon>Alveolata</taxon>
        <taxon>Dinophyceae</taxon>
        <taxon>Suessiales</taxon>
        <taxon>Symbiodiniaceae</taxon>
        <taxon>Durusdinium</taxon>
    </lineage>
</organism>
<evidence type="ECO:0000256" key="1">
    <source>
        <dbReference type="SAM" id="MobiDB-lite"/>
    </source>
</evidence>
<dbReference type="Proteomes" id="UP001642464">
    <property type="component" value="Unassembled WGS sequence"/>
</dbReference>
<dbReference type="CDD" id="cd20558">
    <property type="entry name" value="CYCLIN_ScPCL7-like"/>
    <property type="match status" value="1"/>
</dbReference>
<dbReference type="InterPro" id="IPR013922">
    <property type="entry name" value="Cyclin_PHO80-like"/>
</dbReference>
<feature type="region of interest" description="Disordered" evidence="1">
    <location>
        <begin position="15"/>
        <end position="46"/>
    </location>
</feature>
<keyword evidence="3" id="KW-1185">Reference proteome</keyword>
<gene>
    <name evidence="2" type="ORF">SCF082_LOCUS9963</name>
</gene>
<dbReference type="Pfam" id="PF08613">
    <property type="entry name" value="Cyclin"/>
    <property type="match status" value="1"/>
</dbReference>
<reference evidence="2 3" key="1">
    <citation type="submission" date="2024-02" db="EMBL/GenBank/DDBJ databases">
        <authorList>
            <person name="Chen Y."/>
            <person name="Shah S."/>
            <person name="Dougan E. K."/>
            <person name="Thang M."/>
            <person name="Chan C."/>
        </authorList>
    </citation>
    <scope>NUCLEOTIDE SEQUENCE [LARGE SCALE GENOMIC DNA]</scope>
</reference>